<protein>
    <submittedName>
        <fullName evidence="1 2">Uncharacterized protein</fullName>
    </submittedName>
</protein>
<gene>
    <name evidence="1" type="ORF">GLYMA_07G072000</name>
</gene>
<evidence type="ECO:0000313" key="3">
    <source>
        <dbReference type="Proteomes" id="UP000008827"/>
    </source>
</evidence>
<keyword evidence="3" id="KW-1185">Reference proteome</keyword>
<evidence type="ECO:0000313" key="2">
    <source>
        <dbReference type="EnsemblPlants" id="KRH48160"/>
    </source>
</evidence>
<evidence type="ECO:0000313" key="1">
    <source>
        <dbReference type="EMBL" id="KRH48160.1"/>
    </source>
</evidence>
<dbReference type="Proteomes" id="UP000008827">
    <property type="component" value="Chromosome 7"/>
</dbReference>
<organism evidence="1">
    <name type="scientific">Glycine max</name>
    <name type="common">Soybean</name>
    <name type="synonym">Glycine hispida</name>
    <dbReference type="NCBI Taxonomy" id="3847"/>
    <lineage>
        <taxon>Eukaryota</taxon>
        <taxon>Viridiplantae</taxon>
        <taxon>Streptophyta</taxon>
        <taxon>Embryophyta</taxon>
        <taxon>Tracheophyta</taxon>
        <taxon>Spermatophyta</taxon>
        <taxon>Magnoliopsida</taxon>
        <taxon>eudicotyledons</taxon>
        <taxon>Gunneridae</taxon>
        <taxon>Pentapetalae</taxon>
        <taxon>rosids</taxon>
        <taxon>fabids</taxon>
        <taxon>Fabales</taxon>
        <taxon>Fabaceae</taxon>
        <taxon>Papilionoideae</taxon>
        <taxon>50 kb inversion clade</taxon>
        <taxon>NPAAA clade</taxon>
        <taxon>indigoferoid/millettioid clade</taxon>
        <taxon>Phaseoleae</taxon>
        <taxon>Glycine</taxon>
        <taxon>Glycine subgen. Soja</taxon>
    </lineage>
</organism>
<proteinExistence type="predicted"/>
<accession>A0A0R0J0H9</accession>
<dbReference type="InParanoid" id="A0A0R0J0H9"/>
<sequence>MDLSSSTVCHKITSSVLRRLTFVTTAAASYFLLTADYGSQPNALDPILRNGTKQVSWACIPVWQNCEP</sequence>
<dbReference type="PANTHER" id="PTHR37696">
    <property type="entry name" value="ADENYLOSUCCINATE SYNTHETASE-RELATED"/>
    <property type="match status" value="1"/>
</dbReference>
<dbReference type="PANTHER" id="PTHR37696:SF1">
    <property type="entry name" value="ADENYLOSUCCINATE SYNTHETASE-RELATED"/>
    <property type="match status" value="1"/>
</dbReference>
<dbReference type="EMBL" id="CM000840">
    <property type="protein sequence ID" value="KRH48160.1"/>
    <property type="molecule type" value="Genomic_DNA"/>
</dbReference>
<dbReference type="AlphaFoldDB" id="A0A0R0J0H9"/>
<reference evidence="2" key="2">
    <citation type="submission" date="2018-02" db="UniProtKB">
        <authorList>
            <consortium name="EnsemblPlants"/>
        </authorList>
    </citation>
    <scope>IDENTIFICATION</scope>
    <source>
        <strain evidence="2">Williams 82</strain>
    </source>
</reference>
<name>A0A0R0J0H9_SOYBN</name>
<reference evidence="1" key="3">
    <citation type="submission" date="2018-07" db="EMBL/GenBank/DDBJ databases">
        <title>WGS assembly of Glycine max.</title>
        <authorList>
            <person name="Schmutz J."/>
            <person name="Cannon S."/>
            <person name="Schlueter J."/>
            <person name="Ma J."/>
            <person name="Mitros T."/>
            <person name="Nelson W."/>
            <person name="Hyten D."/>
            <person name="Song Q."/>
            <person name="Thelen J."/>
            <person name="Cheng J."/>
            <person name="Xu D."/>
            <person name="Hellsten U."/>
            <person name="May G."/>
            <person name="Yu Y."/>
            <person name="Sakurai T."/>
            <person name="Umezawa T."/>
            <person name="Bhattacharyya M."/>
            <person name="Sandhu D."/>
            <person name="Valliyodan B."/>
            <person name="Lindquist E."/>
            <person name="Peto M."/>
            <person name="Grant D."/>
            <person name="Shu S."/>
            <person name="Goodstein D."/>
            <person name="Barry K."/>
            <person name="Futrell-Griggs M."/>
            <person name="Abernathy B."/>
            <person name="Du J."/>
            <person name="Tian Z."/>
            <person name="Zhu L."/>
            <person name="Gill N."/>
            <person name="Joshi T."/>
            <person name="Libault M."/>
            <person name="Sethuraman A."/>
            <person name="Zhang X."/>
            <person name="Shinozaki K."/>
            <person name="Nguyen H."/>
            <person name="Wing R."/>
            <person name="Cregan P."/>
            <person name="Specht J."/>
            <person name="Grimwood J."/>
            <person name="Rokhsar D."/>
            <person name="Stacey G."/>
            <person name="Shoemaker R."/>
            <person name="Jackson S."/>
        </authorList>
    </citation>
    <scope>NUCLEOTIDE SEQUENCE</scope>
    <source>
        <tissue evidence="1">Callus</tissue>
    </source>
</reference>
<dbReference type="Gramene" id="KRH48160">
    <property type="protein sequence ID" value="KRH48160"/>
    <property type="gene ID" value="GLYMA_07G072000"/>
</dbReference>
<dbReference type="EnsemblPlants" id="KRH48160">
    <property type="protein sequence ID" value="KRH48160"/>
    <property type="gene ID" value="GLYMA_07G072000"/>
</dbReference>
<reference evidence="1 2" key="1">
    <citation type="journal article" date="2010" name="Nature">
        <title>Genome sequence of the palaeopolyploid soybean.</title>
        <authorList>
            <person name="Schmutz J."/>
            <person name="Cannon S.B."/>
            <person name="Schlueter J."/>
            <person name="Ma J."/>
            <person name="Mitros T."/>
            <person name="Nelson W."/>
            <person name="Hyten D.L."/>
            <person name="Song Q."/>
            <person name="Thelen J.J."/>
            <person name="Cheng J."/>
            <person name="Xu D."/>
            <person name="Hellsten U."/>
            <person name="May G.D."/>
            <person name="Yu Y."/>
            <person name="Sakurai T."/>
            <person name="Umezawa T."/>
            <person name="Bhattacharyya M.K."/>
            <person name="Sandhu D."/>
            <person name="Valliyodan B."/>
            <person name="Lindquist E."/>
            <person name="Peto M."/>
            <person name="Grant D."/>
            <person name="Shu S."/>
            <person name="Goodstein D."/>
            <person name="Barry K."/>
            <person name="Futrell-Griggs M."/>
            <person name="Abernathy B."/>
            <person name="Du J."/>
            <person name="Tian Z."/>
            <person name="Zhu L."/>
            <person name="Gill N."/>
            <person name="Joshi T."/>
            <person name="Libault M."/>
            <person name="Sethuraman A."/>
            <person name="Zhang X.-C."/>
            <person name="Shinozaki K."/>
            <person name="Nguyen H.T."/>
            <person name="Wing R.A."/>
            <person name="Cregan P."/>
            <person name="Specht J."/>
            <person name="Grimwood J."/>
            <person name="Rokhsar D."/>
            <person name="Stacey G."/>
            <person name="Shoemaker R.C."/>
            <person name="Jackson S.A."/>
        </authorList>
    </citation>
    <scope>NUCLEOTIDE SEQUENCE [LARGE SCALE GENOMIC DNA]</scope>
    <source>
        <strain evidence="2">cv. Williams 82</strain>
        <tissue evidence="1">Callus</tissue>
    </source>
</reference>